<accession>A0A1Y6B5X4</accession>
<dbReference type="OrthoDB" id="9803916at2"/>
<reference evidence="2" key="1">
    <citation type="submission" date="2017-04" db="EMBL/GenBank/DDBJ databases">
        <authorList>
            <person name="Varghese N."/>
            <person name="Submissions S."/>
        </authorList>
    </citation>
    <scope>NUCLEOTIDE SEQUENCE [LARGE SCALE GENOMIC DNA]</scope>
    <source>
        <strain evidence="2">RKEM611</strain>
    </source>
</reference>
<dbReference type="Proteomes" id="UP000192907">
    <property type="component" value="Unassembled WGS sequence"/>
</dbReference>
<organism evidence="1 2">
    <name type="scientific">Pseudobacteriovorax antillogorgiicola</name>
    <dbReference type="NCBI Taxonomy" id="1513793"/>
    <lineage>
        <taxon>Bacteria</taxon>
        <taxon>Pseudomonadati</taxon>
        <taxon>Bdellovibrionota</taxon>
        <taxon>Oligoflexia</taxon>
        <taxon>Oligoflexales</taxon>
        <taxon>Pseudobacteriovoracaceae</taxon>
        <taxon>Pseudobacteriovorax</taxon>
    </lineage>
</organism>
<sequence>METSQTHENSIKLTSTEDGIHLDGSILWLDSKHTGDISFLSNPQSATSKLDSRVIATEETIRILESFRKKPKALICQYNRPFAIGPLNMELLPSGVGLGGASLWVETNNKKILYAPQLQPQNSETCHHMQVRKADILILSAKTPYNADANISRKREKERLIETIKKMVSANERPQIFCEPYATGPEITKILSEEGINVAVHPNLFRILKVYEAYGSHVGSYIQHSIHRGDYDTLLKPIPQNKQLRRVFPKNPVISIEDNQGPRLDDGLFRKIDERFYIPSSCDGRELKTIVPKIKPREIYIFGPYAKDYVRQLRSLAPVVKALFPRHLPSLF</sequence>
<protein>
    <submittedName>
        <fullName evidence="1">Uncharacterized protein</fullName>
    </submittedName>
</protein>
<dbReference type="InterPro" id="IPR036866">
    <property type="entry name" value="RibonucZ/Hydroxyglut_hydro"/>
</dbReference>
<dbReference type="STRING" id="1513793.SAMN06296036_101466"/>
<dbReference type="AlphaFoldDB" id="A0A1Y6B5X4"/>
<name>A0A1Y6B5X4_9BACT</name>
<evidence type="ECO:0000313" key="1">
    <source>
        <dbReference type="EMBL" id="SME91644.1"/>
    </source>
</evidence>
<dbReference type="EMBL" id="FWZT01000001">
    <property type="protein sequence ID" value="SME91644.1"/>
    <property type="molecule type" value="Genomic_DNA"/>
</dbReference>
<dbReference type="SUPFAM" id="SSF56281">
    <property type="entry name" value="Metallo-hydrolase/oxidoreductase"/>
    <property type="match status" value="1"/>
</dbReference>
<dbReference type="RefSeq" id="WP_132314420.1">
    <property type="nucleotide sequence ID" value="NZ_FWZT01000001.1"/>
</dbReference>
<dbReference type="Gene3D" id="3.60.15.10">
    <property type="entry name" value="Ribonuclease Z/Hydroxyacylglutathione hydrolase-like"/>
    <property type="match status" value="1"/>
</dbReference>
<gene>
    <name evidence="1" type="ORF">SAMN06296036_101466</name>
</gene>
<keyword evidence="2" id="KW-1185">Reference proteome</keyword>
<evidence type="ECO:0000313" key="2">
    <source>
        <dbReference type="Proteomes" id="UP000192907"/>
    </source>
</evidence>
<proteinExistence type="predicted"/>